<dbReference type="Proteomes" id="UP000054485">
    <property type="component" value="Unassembled WGS sequence"/>
</dbReference>
<organism evidence="1 2">
    <name type="scientific">Suillus luteus UH-Slu-Lm8-n1</name>
    <dbReference type="NCBI Taxonomy" id="930992"/>
    <lineage>
        <taxon>Eukaryota</taxon>
        <taxon>Fungi</taxon>
        <taxon>Dikarya</taxon>
        <taxon>Basidiomycota</taxon>
        <taxon>Agaricomycotina</taxon>
        <taxon>Agaricomycetes</taxon>
        <taxon>Agaricomycetidae</taxon>
        <taxon>Boletales</taxon>
        <taxon>Suillineae</taxon>
        <taxon>Suillaceae</taxon>
        <taxon>Suillus</taxon>
    </lineage>
</organism>
<dbReference type="InParanoid" id="A0A0D0A3Q8"/>
<keyword evidence="2" id="KW-1185">Reference proteome</keyword>
<reference evidence="2" key="2">
    <citation type="submission" date="2015-01" db="EMBL/GenBank/DDBJ databases">
        <title>Evolutionary Origins and Diversification of the Mycorrhizal Mutualists.</title>
        <authorList>
            <consortium name="DOE Joint Genome Institute"/>
            <consortium name="Mycorrhizal Genomics Consortium"/>
            <person name="Kohler A."/>
            <person name="Kuo A."/>
            <person name="Nagy L.G."/>
            <person name="Floudas D."/>
            <person name="Copeland A."/>
            <person name="Barry K.W."/>
            <person name="Cichocki N."/>
            <person name="Veneault-Fourrey C."/>
            <person name="LaButti K."/>
            <person name="Lindquist E.A."/>
            <person name="Lipzen A."/>
            <person name="Lundell T."/>
            <person name="Morin E."/>
            <person name="Murat C."/>
            <person name="Riley R."/>
            <person name="Ohm R."/>
            <person name="Sun H."/>
            <person name="Tunlid A."/>
            <person name="Henrissat B."/>
            <person name="Grigoriev I.V."/>
            <person name="Hibbett D.S."/>
            <person name="Martin F."/>
        </authorList>
    </citation>
    <scope>NUCLEOTIDE SEQUENCE [LARGE SCALE GENOMIC DNA]</scope>
    <source>
        <strain evidence="2">UH-Slu-Lm8-n1</strain>
    </source>
</reference>
<sequence length="103" mass="11440">MAYNNHNADLVLPAGMIQVPGPLIISENAIPQDLWNAAIETAHNRIQSHSAAPPVPVQTTVEDKCWLTLMALRREQELQETARYLENARQELSEAKKLLGIAT</sequence>
<gene>
    <name evidence="1" type="ORF">CY34DRAFT_16461</name>
</gene>
<name>A0A0D0A3Q8_9AGAM</name>
<accession>A0A0D0A3Q8</accession>
<protein>
    <submittedName>
        <fullName evidence="1">Uncharacterized protein</fullName>
    </submittedName>
</protein>
<evidence type="ECO:0000313" key="2">
    <source>
        <dbReference type="Proteomes" id="UP000054485"/>
    </source>
</evidence>
<dbReference type="OrthoDB" id="2618710at2759"/>
<dbReference type="AlphaFoldDB" id="A0A0D0A3Q8"/>
<evidence type="ECO:0000313" key="1">
    <source>
        <dbReference type="EMBL" id="KIK36316.1"/>
    </source>
</evidence>
<proteinExistence type="predicted"/>
<reference evidence="1 2" key="1">
    <citation type="submission" date="2014-04" db="EMBL/GenBank/DDBJ databases">
        <authorList>
            <consortium name="DOE Joint Genome Institute"/>
            <person name="Kuo A."/>
            <person name="Ruytinx J."/>
            <person name="Rineau F."/>
            <person name="Colpaert J."/>
            <person name="Kohler A."/>
            <person name="Nagy L.G."/>
            <person name="Floudas D."/>
            <person name="Copeland A."/>
            <person name="Barry K.W."/>
            <person name="Cichocki N."/>
            <person name="Veneault-Fourrey C."/>
            <person name="LaButti K."/>
            <person name="Lindquist E.A."/>
            <person name="Lipzen A."/>
            <person name="Lundell T."/>
            <person name="Morin E."/>
            <person name="Murat C."/>
            <person name="Sun H."/>
            <person name="Tunlid A."/>
            <person name="Henrissat B."/>
            <person name="Grigoriev I.V."/>
            <person name="Hibbett D.S."/>
            <person name="Martin F."/>
            <person name="Nordberg H.P."/>
            <person name="Cantor M.N."/>
            <person name="Hua S.X."/>
        </authorList>
    </citation>
    <scope>NUCLEOTIDE SEQUENCE [LARGE SCALE GENOMIC DNA]</scope>
    <source>
        <strain evidence="1 2">UH-Slu-Lm8-n1</strain>
    </source>
</reference>
<dbReference type="EMBL" id="KN835539">
    <property type="protein sequence ID" value="KIK36316.1"/>
    <property type="molecule type" value="Genomic_DNA"/>
</dbReference>
<dbReference type="HOGENOM" id="CLU_2265509_0_0_1"/>